<dbReference type="EMBL" id="BTTX01000001">
    <property type="protein sequence ID" value="GMU05197.1"/>
    <property type="molecule type" value="Genomic_DNA"/>
</dbReference>
<evidence type="ECO:0000256" key="1">
    <source>
        <dbReference type="SAM" id="SignalP"/>
    </source>
</evidence>
<keyword evidence="3" id="KW-1185">Reference proteome</keyword>
<dbReference type="RefSeq" id="WP_338275659.1">
    <property type="nucleotide sequence ID" value="NZ_BTTX01000001.1"/>
</dbReference>
<proteinExistence type="predicted"/>
<dbReference type="PROSITE" id="PS51257">
    <property type="entry name" value="PROKAR_LIPOPROTEIN"/>
    <property type="match status" value="1"/>
</dbReference>
<feature type="signal peptide" evidence="1">
    <location>
        <begin position="1"/>
        <end position="21"/>
    </location>
</feature>
<gene>
    <name evidence="2" type="ORF">ASNO1_14490</name>
</gene>
<reference evidence="2 3" key="1">
    <citation type="journal article" date="2024" name="Arch. Microbiol.">
        <title>Corallococcus caeni sp. nov., a novel myxobacterium isolated from activated sludge.</title>
        <authorList>
            <person name="Tomita S."/>
            <person name="Nakai R."/>
            <person name="Kuroda K."/>
            <person name="Kurashita H."/>
            <person name="Hatamoto M."/>
            <person name="Yamaguchi T."/>
            <person name="Narihiro T."/>
        </authorList>
    </citation>
    <scope>NUCLEOTIDE SEQUENCE [LARGE SCALE GENOMIC DNA]</scope>
    <source>
        <strain evidence="2 3">NO1</strain>
    </source>
</reference>
<protein>
    <recommendedName>
        <fullName evidence="4">EGF-like domain-containing protein</fullName>
    </recommendedName>
</protein>
<evidence type="ECO:0000313" key="2">
    <source>
        <dbReference type="EMBL" id="GMU05197.1"/>
    </source>
</evidence>
<sequence length="309" mass="32927">MLRSASSRAMGLVLAILCACAPSNPCDVVYCGPGRCDASSGQAVCDCPQGYVQANMSCKRNVRDGDDHGDSIDAATPLELMAADRTMLADLDTVDDVDLFSFHVTAGRIYRFSCRRYLDEGYEGSAPTCLVELLGADGLELPGSAGSGGAAYYQAAVLATQEGTVYVRVKGSSASTIDPRYEYSLVDRGPDDFGNTLAEATLRPVDTNISGHIEPYGDVDVVALDAVAGHAYRLVCSAVIINNCGMRVRGPGGEVLYQSAMSETKPRNDIFDLQVMQNGRHTVELFFTTGLPFSYGVGDYTFSATDLEP</sequence>
<evidence type="ECO:0008006" key="4">
    <source>
        <dbReference type="Google" id="ProtNLM"/>
    </source>
</evidence>
<keyword evidence="1" id="KW-0732">Signal</keyword>
<accession>A0ABQ6QN05</accession>
<name>A0ABQ6QN05_9BACT</name>
<dbReference type="Proteomes" id="UP001342631">
    <property type="component" value="Unassembled WGS sequence"/>
</dbReference>
<evidence type="ECO:0000313" key="3">
    <source>
        <dbReference type="Proteomes" id="UP001342631"/>
    </source>
</evidence>
<feature type="chain" id="PRO_5046063847" description="EGF-like domain-containing protein" evidence="1">
    <location>
        <begin position="22"/>
        <end position="309"/>
    </location>
</feature>
<dbReference type="Gene3D" id="2.60.120.380">
    <property type="match status" value="2"/>
</dbReference>
<comment type="caution">
    <text evidence="2">The sequence shown here is derived from an EMBL/GenBank/DDBJ whole genome shotgun (WGS) entry which is preliminary data.</text>
</comment>
<organism evidence="2 3">
    <name type="scientific">Corallococcus caeni</name>
    <dbReference type="NCBI Taxonomy" id="3082388"/>
    <lineage>
        <taxon>Bacteria</taxon>
        <taxon>Pseudomonadati</taxon>
        <taxon>Myxococcota</taxon>
        <taxon>Myxococcia</taxon>
        <taxon>Myxococcales</taxon>
        <taxon>Cystobacterineae</taxon>
        <taxon>Myxococcaceae</taxon>
        <taxon>Corallococcus</taxon>
    </lineage>
</organism>